<keyword evidence="6" id="KW-1185">Reference proteome</keyword>
<dbReference type="InterPro" id="IPR000873">
    <property type="entry name" value="AMP-dep_synth/lig_dom"/>
</dbReference>
<dbReference type="InterPro" id="IPR025110">
    <property type="entry name" value="AMP-bd_C"/>
</dbReference>
<sequence length="528" mass="57415">MKPDVSDVSALDLNLAGRSVVGDMLTRSAEQFPHRIAIKDPTGEVSYAELERTANAIGRGLLGLGVQRQEPVGFIMGNSWKFMATYYGCAKAALISLPINLAQAPDEIRFCLADAEVGTIVIDADFVPILEQIIAELPQVTRIVVRGDDPAQIGGIDTVSWDELAAGDGSPLDDVIVDERDILQCLYSSGTTSRPKGVLTSHLSVVIACLTTAITAGHKWGNQYSTFGVIVPMFHTTALNVLTMPTLTTGGTVVALPGFEPDAFIDALENDGITHIMLLPHMYELLLQHPRTQGKTYDDVEFCMYAMAQMPDERIKRIKALFPNGHALLGSGMTECVPPTVFQFPEHEFTATASWGPPVCTVDTRIADPEGNILPRGQVGEIVYRGAQVMAGYWNRAETNAEVFRGGWLRTGDIGYKDDEGVIWFTDRSKDMIKSGGENVSSMEVERTLLEHPHIVDVGVIGVPDDRWGEAVTAFVVTDGSPVTEDDVITHAKELLGGFKVPKRVEFVDALPKTATGKVQKHELRNLA</sequence>
<organism evidence="5 6">
    <name type="scientific">Epidermidibacterium keratini</name>
    <dbReference type="NCBI Taxonomy" id="1891644"/>
    <lineage>
        <taxon>Bacteria</taxon>
        <taxon>Bacillati</taxon>
        <taxon>Actinomycetota</taxon>
        <taxon>Actinomycetes</taxon>
        <taxon>Sporichthyales</taxon>
        <taxon>Sporichthyaceae</taxon>
        <taxon>Epidermidibacterium</taxon>
    </lineage>
</organism>
<dbReference type="SUPFAM" id="SSF56801">
    <property type="entry name" value="Acetyl-CoA synthetase-like"/>
    <property type="match status" value="1"/>
</dbReference>
<dbReference type="Proteomes" id="UP000463857">
    <property type="component" value="Chromosome"/>
</dbReference>
<keyword evidence="2" id="KW-0436">Ligase</keyword>
<feature type="domain" description="AMP-dependent synthetase/ligase" evidence="3">
    <location>
        <begin position="26"/>
        <end position="394"/>
    </location>
</feature>
<evidence type="ECO:0000256" key="2">
    <source>
        <dbReference type="ARBA" id="ARBA00022598"/>
    </source>
</evidence>
<reference evidence="5 6" key="1">
    <citation type="journal article" date="2018" name="Int. J. Syst. Evol. Microbiol.">
        <title>Epidermidibacterium keratini gen. nov., sp. nov., a member of the family Sporichthyaceae, isolated from keratin epidermis.</title>
        <authorList>
            <person name="Lee D.G."/>
            <person name="Trujillo M.E."/>
            <person name="Kang S."/>
            <person name="Nam J.J."/>
            <person name="Kim Y.J."/>
        </authorList>
    </citation>
    <scope>NUCLEOTIDE SEQUENCE [LARGE SCALE GENOMIC DNA]</scope>
    <source>
        <strain evidence="5 6">EPI-7</strain>
    </source>
</reference>
<dbReference type="Pfam" id="PF13193">
    <property type="entry name" value="AMP-binding_C"/>
    <property type="match status" value="1"/>
</dbReference>
<dbReference type="AlphaFoldDB" id="A0A7L4YMN7"/>
<comment type="similarity">
    <text evidence="1">Belongs to the ATP-dependent AMP-binding enzyme family.</text>
</comment>
<dbReference type="RefSeq" id="WP_159544690.1">
    <property type="nucleotide sequence ID" value="NZ_CP047156.1"/>
</dbReference>
<feature type="domain" description="AMP-binding enzyme C-terminal" evidence="4">
    <location>
        <begin position="444"/>
        <end position="518"/>
    </location>
</feature>
<dbReference type="GO" id="GO:0016878">
    <property type="term" value="F:acid-thiol ligase activity"/>
    <property type="evidence" value="ECO:0007669"/>
    <property type="project" value="UniProtKB-ARBA"/>
</dbReference>
<dbReference type="PANTHER" id="PTHR43767:SF1">
    <property type="entry name" value="NONRIBOSOMAL PEPTIDE SYNTHASE PES1 (EUROFUNG)-RELATED"/>
    <property type="match status" value="1"/>
</dbReference>
<gene>
    <name evidence="5" type="ORF">EK0264_08535</name>
</gene>
<dbReference type="OrthoDB" id="9803968at2"/>
<dbReference type="FunFam" id="3.30.300.30:FF:000008">
    <property type="entry name" value="2,3-dihydroxybenzoate-AMP ligase"/>
    <property type="match status" value="1"/>
</dbReference>
<dbReference type="InterPro" id="IPR045851">
    <property type="entry name" value="AMP-bd_C_sf"/>
</dbReference>
<dbReference type="InParanoid" id="A0A7L4YMN7"/>
<proteinExistence type="inferred from homology"/>
<dbReference type="Pfam" id="PF00501">
    <property type="entry name" value="AMP-binding"/>
    <property type="match status" value="1"/>
</dbReference>
<dbReference type="KEGG" id="eke:EK0264_08535"/>
<name>A0A7L4YMN7_9ACTN</name>
<evidence type="ECO:0000259" key="3">
    <source>
        <dbReference type="Pfam" id="PF00501"/>
    </source>
</evidence>
<evidence type="ECO:0000259" key="4">
    <source>
        <dbReference type="Pfam" id="PF13193"/>
    </source>
</evidence>
<dbReference type="InterPro" id="IPR050237">
    <property type="entry name" value="ATP-dep_AMP-bd_enzyme"/>
</dbReference>
<evidence type="ECO:0000313" key="6">
    <source>
        <dbReference type="Proteomes" id="UP000463857"/>
    </source>
</evidence>
<accession>A0A7L4YMN7</accession>
<dbReference type="EMBL" id="CP047156">
    <property type="protein sequence ID" value="QHC00322.1"/>
    <property type="molecule type" value="Genomic_DNA"/>
</dbReference>
<dbReference type="PANTHER" id="PTHR43767">
    <property type="entry name" value="LONG-CHAIN-FATTY-ACID--COA LIGASE"/>
    <property type="match status" value="1"/>
</dbReference>
<dbReference type="Gene3D" id="3.30.300.30">
    <property type="match status" value="1"/>
</dbReference>
<dbReference type="Gene3D" id="3.40.50.12780">
    <property type="entry name" value="N-terminal domain of ligase-like"/>
    <property type="match status" value="1"/>
</dbReference>
<dbReference type="InterPro" id="IPR042099">
    <property type="entry name" value="ANL_N_sf"/>
</dbReference>
<evidence type="ECO:0000313" key="5">
    <source>
        <dbReference type="EMBL" id="QHC00322.1"/>
    </source>
</evidence>
<evidence type="ECO:0000256" key="1">
    <source>
        <dbReference type="ARBA" id="ARBA00006432"/>
    </source>
</evidence>
<protein>
    <submittedName>
        <fullName evidence="5">AMP-binding protein</fullName>
    </submittedName>
</protein>